<reference evidence="2" key="1">
    <citation type="submission" date="2022-10" db="EMBL/GenBank/DDBJ databases">
        <title>The complete genomes of actinobacterial strains from the NBC collection.</title>
        <authorList>
            <person name="Joergensen T.S."/>
            <person name="Alvarez Arevalo M."/>
            <person name="Sterndorff E.B."/>
            <person name="Faurdal D."/>
            <person name="Vuksanovic O."/>
            <person name="Mourched A.-S."/>
            <person name="Charusanti P."/>
            <person name="Shaw S."/>
            <person name="Blin K."/>
            <person name="Weber T."/>
        </authorList>
    </citation>
    <scope>NUCLEOTIDE SEQUENCE</scope>
    <source>
        <strain evidence="2">NBC_00148</strain>
    </source>
</reference>
<name>A0AAU1LNY5_9ACTN</name>
<proteinExistence type="predicted"/>
<accession>A0AAU1LNY5</accession>
<gene>
    <name evidence="2" type="ORF">OG222_07280</name>
</gene>
<evidence type="ECO:0000256" key="1">
    <source>
        <dbReference type="SAM" id="Phobius"/>
    </source>
</evidence>
<feature type="transmembrane region" description="Helical" evidence="1">
    <location>
        <begin position="24"/>
        <end position="46"/>
    </location>
</feature>
<evidence type="ECO:0000313" key="2">
    <source>
        <dbReference type="EMBL" id="WTQ72891.1"/>
    </source>
</evidence>
<sequence>MTQTPLAPRVNDTPPPARTGRARVLLRLLAVVSCLPYLSLKVAWLAGSQVGIPDGSPLLDDRTTMAVANGGTVLMDGSVVVLALLLTQAWGRRVPAWLLILPLWAASGLLLPIMTGFPLQLLVGALTGQAPGAADSRSFLDDWVFTLVYPGFIVQGLALGTLFALYARDRWGHLWQGSLRDLPPSPTGPALRVAAVAASLLAVVPASMHLVWASGSTAGLDRTRIAERTEDFYALQALDALFVVATAAGVLLLAFRRTGGLSLKVPLALAWAGSGAVGCTGAWLSLASLARVDDLADGPTAAMGLTYAVQMLIGMLVITLGAYFFSERAATARTAGVRP</sequence>
<feature type="transmembrane region" description="Helical" evidence="1">
    <location>
        <begin position="232"/>
        <end position="255"/>
    </location>
</feature>
<evidence type="ECO:0008006" key="3">
    <source>
        <dbReference type="Google" id="ProtNLM"/>
    </source>
</evidence>
<feature type="transmembrane region" description="Helical" evidence="1">
    <location>
        <begin position="98"/>
        <end position="123"/>
    </location>
</feature>
<feature type="transmembrane region" description="Helical" evidence="1">
    <location>
        <begin position="307"/>
        <end position="325"/>
    </location>
</feature>
<dbReference type="EMBL" id="CP108169">
    <property type="protein sequence ID" value="WTQ72891.1"/>
    <property type="molecule type" value="Genomic_DNA"/>
</dbReference>
<keyword evidence="1" id="KW-0472">Membrane</keyword>
<feature type="transmembrane region" description="Helical" evidence="1">
    <location>
        <begin position="66"/>
        <end position="86"/>
    </location>
</feature>
<feature type="transmembrane region" description="Helical" evidence="1">
    <location>
        <begin position="143"/>
        <end position="168"/>
    </location>
</feature>
<keyword evidence="1" id="KW-0812">Transmembrane</keyword>
<feature type="transmembrane region" description="Helical" evidence="1">
    <location>
        <begin position="267"/>
        <end position="287"/>
    </location>
</feature>
<dbReference type="AlphaFoldDB" id="A0AAU1LNY5"/>
<feature type="transmembrane region" description="Helical" evidence="1">
    <location>
        <begin position="189"/>
        <end position="212"/>
    </location>
</feature>
<organism evidence="2">
    <name type="scientific">Streptomyces sp. NBC_00148</name>
    <dbReference type="NCBI Taxonomy" id="2903626"/>
    <lineage>
        <taxon>Bacteria</taxon>
        <taxon>Bacillati</taxon>
        <taxon>Actinomycetota</taxon>
        <taxon>Actinomycetes</taxon>
        <taxon>Kitasatosporales</taxon>
        <taxon>Streptomycetaceae</taxon>
        <taxon>Streptomyces</taxon>
    </lineage>
</organism>
<protein>
    <recommendedName>
        <fullName evidence="3">Aromatic ring-opening dioxygenase LigA</fullName>
    </recommendedName>
</protein>
<keyword evidence="1" id="KW-1133">Transmembrane helix</keyword>